<sequence>MIGIFLAKVKMFLRNPWTFVIMVVMSVGFALVLGSGNPATVTVPVHASDNSIRQSVVGELLDQSDAFSFEWVSKDRVEQQVQNGNAEVGLILSENHYDVIVGVSSANANLVQQTVREAYLKKAQYNNIANEAGATSPSKEKEVIEQLTSANAVFSMESSYFNGSKADTFDMKFHTLFGFTLFFVIYTIAYNVFYVLLEKKEGIWDRIILSPVQKWEMYTANFLYTFLTGYLQVIIVFLVFRYWIGVDFNGRFWESLLLITPYVFAIVALSILVTGIVKTVQQFNAIIPILAVSMAMIGGAYWPIEIVQSEFMLLLSKFDPITYGMEILYGVAIYGHPINELLYPMSILLLMGVLMTGIGIHLMERRYV</sequence>
<evidence type="ECO:0000256" key="5">
    <source>
        <dbReference type="ARBA" id="ARBA00022692"/>
    </source>
</evidence>
<keyword evidence="7 8" id="KW-0472">Membrane</keyword>
<dbReference type="PANTHER" id="PTHR30294:SF38">
    <property type="entry name" value="TRANSPORT PERMEASE PROTEIN"/>
    <property type="match status" value="1"/>
</dbReference>
<evidence type="ECO:0000256" key="6">
    <source>
        <dbReference type="ARBA" id="ARBA00022989"/>
    </source>
</evidence>
<keyword evidence="3" id="KW-0813">Transport</keyword>
<name>A0ABN1FQG9_9BACI</name>
<evidence type="ECO:0000256" key="4">
    <source>
        <dbReference type="ARBA" id="ARBA00022475"/>
    </source>
</evidence>
<evidence type="ECO:0000313" key="11">
    <source>
        <dbReference type="Proteomes" id="UP001500866"/>
    </source>
</evidence>
<evidence type="ECO:0000256" key="2">
    <source>
        <dbReference type="ARBA" id="ARBA00007783"/>
    </source>
</evidence>
<proteinExistence type="inferred from homology"/>
<evidence type="ECO:0000256" key="1">
    <source>
        <dbReference type="ARBA" id="ARBA00004651"/>
    </source>
</evidence>
<dbReference type="EMBL" id="BAAADS010000006">
    <property type="protein sequence ID" value="GAA0595587.1"/>
    <property type="molecule type" value="Genomic_DNA"/>
</dbReference>
<feature type="transmembrane region" description="Helical" evidence="8">
    <location>
        <begin position="218"/>
        <end position="244"/>
    </location>
</feature>
<dbReference type="RefSeq" id="WP_343810781.1">
    <property type="nucleotide sequence ID" value="NZ_BAAADS010000006.1"/>
</dbReference>
<dbReference type="InterPro" id="IPR051449">
    <property type="entry name" value="ABC-2_transporter_component"/>
</dbReference>
<dbReference type="PROSITE" id="PS51012">
    <property type="entry name" value="ABC_TM2"/>
    <property type="match status" value="1"/>
</dbReference>
<comment type="similarity">
    <text evidence="2">Belongs to the ABC-2 integral membrane protein family.</text>
</comment>
<comment type="subcellular location">
    <subcellularLocation>
        <location evidence="1">Cell membrane</location>
        <topology evidence="1">Multi-pass membrane protein</topology>
    </subcellularLocation>
</comment>
<comment type="caution">
    <text evidence="10">The sequence shown here is derived from an EMBL/GenBank/DDBJ whole genome shotgun (WGS) entry which is preliminary data.</text>
</comment>
<keyword evidence="4" id="KW-1003">Cell membrane</keyword>
<dbReference type="PANTHER" id="PTHR30294">
    <property type="entry name" value="MEMBRANE COMPONENT OF ABC TRANSPORTER YHHJ-RELATED"/>
    <property type="match status" value="1"/>
</dbReference>
<feature type="transmembrane region" description="Helical" evidence="8">
    <location>
        <begin position="176"/>
        <end position="197"/>
    </location>
</feature>
<evidence type="ECO:0000313" key="10">
    <source>
        <dbReference type="EMBL" id="GAA0595587.1"/>
    </source>
</evidence>
<reference evidence="10 11" key="1">
    <citation type="journal article" date="2019" name="Int. J. Syst. Evol. Microbiol.">
        <title>The Global Catalogue of Microorganisms (GCM) 10K type strain sequencing project: providing services to taxonomists for standard genome sequencing and annotation.</title>
        <authorList>
            <consortium name="The Broad Institute Genomics Platform"/>
            <consortium name="The Broad Institute Genome Sequencing Center for Infectious Disease"/>
            <person name="Wu L."/>
            <person name="Ma J."/>
        </authorList>
    </citation>
    <scope>NUCLEOTIDE SEQUENCE [LARGE SCALE GENOMIC DNA]</scope>
    <source>
        <strain evidence="10 11">JCM 15395</strain>
    </source>
</reference>
<dbReference type="InterPro" id="IPR047817">
    <property type="entry name" value="ABC2_TM_bact-type"/>
</dbReference>
<evidence type="ECO:0000256" key="8">
    <source>
        <dbReference type="SAM" id="Phobius"/>
    </source>
</evidence>
<keyword evidence="5 8" id="KW-0812">Transmembrane</keyword>
<protein>
    <submittedName>
        <fullName evidence="10">Linearmycin resistance permease LnrN</fullName>
    </submittedName>
</protein>
<accession>A0ABN1FQG9</accession>
<keyword evidence="11" id="KW-1185">Reference proteome</keyword>
<organism evidence="10 11">
    <name type="scientific">Virgibacillus siamensis</name>
    <dbReference type="NCBI Taxonomy" id="480071"/>
    <lineage>
        <taxon>Bacteria</taxon>
        <taxon>Bacillati</taxon>
        <taxon>Bacillota</taxon>
        <taxon>Bacilli</taxon>
        <taxon>Bacillales</taxon>
        <taxon>Bacillaceae</taxon>
        <taxon>Virgibacillus</taxon>
    </lineage>
</organism>
<feature type="transmembrane region" description="Helical" evidence="8">
    <location>
        <begin position="283"/>
        <end position="304"/>
    </location>
</feature>
<evidence type="ECO:0000259" key="9">
    <source>
        <dbReference type="PROSITE" id="PS51012"/>
    </source>
</evidence>
<feature type="transmembrane region" description="Helical" evidence="8">
    <location>
        <begin position="256"/>
        <end position="276"/>
    </location>
</feature>
<feature type="domain" description="ABC transmembrane type-2" evidence="9">
    <location>
        <begin position="141"/>
        <end position="366"/>
    </location>
</feature>
<feature type="transmembrane region" description="Helical" evidence="8">
    <location>
        <begin position="341"/>
        <end position="363"/>
    </location>
</feature>
<dbReference type="InterPro" id="IPR013525">
    <property type="entry name" value="ABC2_TM"/>
</dbReference>
<dbReference type="Pfam" id="PF12698">
    <property type="entry name" value="ABC2_membrane_3"/>
    <property type="match status" value="1"/>
</dbReference>
<evidence type="ECO:0000256" key="3">
    <source>
        <dbReference type="ARBA" id="ARBA00022448"/>
    </source>
</evidence>
<gene>
    <name evidence="10" type="primary">lnrN</name>
    <name evidence="10" type="ORF">GCM10009001_09620</name>
</gene>
<evidence type="ECO:0000256" key="7">
    <source>
        <dbReference type="ARBA" id="ARBA00023136"/>
    </source>
</evidence>
<keyword evidence="6 8" id="KW-1133">Transmembrane helix</keyword>
<feature type="transmembrane region" description="Helical" evidence="8">
    <location>
        <begin position="12"/>
        <end position="33"/>
    </location>
</feature>
<dbReference type="Proteomes" id="UP001500866">
    <property type="component" value="Unassembled WGS sequence"/>
</dbReference>